<protein>
    <recommendedName>
        <fullName evidence="3">TniQ protein</fullName>
    </recommendedName>
</protein>
<accession>A0ABV8Q5J6</accession>
<sequence length="264" mass="29453">MGLRHVVANQNNRGPLGGRPPQQLTAAEIEVVTCLIAADRALATRHRLIDDLGDLCERHGWARIIVELELMVYGQDGALSHLPLEAGMTSAAVIERLGSKLAFSSKRRARRVLLPGRPCPVCSELRSNIILCVLAPHCYERARIANEFTLTRWWLDQTERNWRAHVCPICAKEDAAGHEQYLCRRHLAARLRQADCERRSIVGYLEGMREELVELTRTYLLCRTVADPDAAASTSFAALGWLHGWDFPLALAGTTGARSLQETL</sequence>
<evidence type="ECO:0000313" key="2">
    <source>
        <dbReference type="Proteomes" id="UP001595900"/>
    </source>
</evidence>
<keyword evidence="2" id="KW-1185">Reference proteome</keyword>
<name>A0ABV8Q5J6_9MICO</name>
<dbReference type="RefSeq" id="WP_390227882.1">
    <property type="nucleotide sequence ID" value="NZ_JBHSCN010000003.1"/>
</dbReference>
<comment type="caution">
    <text evidence="1">The sequence shown here is derived from an EMBL/GenBank/DDBJ whole genome shotgun (WGS) entry which is preliminary data.</text>
</comment>
<proteinExistence type="predicted"/>
<organism evidence="1 2">
    <name type="scientific">Gryllotalpicola reticulitermitis</name>
    <dbReference type="NCBI Taxonomy" id="1184153"/>
    <lineage>
        <taxon>Bacteria</taxon>
        <taxon>Bacillati</taxon>
        <taxon>Actinomycetota</taxon>
        <taxon>Actinomycetes</taxon>
        <taxon>Micrococcales</taxon>
        <taxon>Microbacteriaceae</taxon>
        <taxon>Gryllotalpicola</taxon>
    </lineage>
</organism>
<dbReference type="EMBL" id="JBHSCN010000003">
    <property type="protein sequence ID" value="MFC4242928.1"/>
    <property type="molecule type" value="Genomic_DNA"/>
</dbReference>
<reference evidence="2" key="1">
    <citation type="journal article" date="2019" name="Int. J. Syst. Evol. Microbiol.">
        <title>The Global Catalogue of Microorganisms (GCM) 10K type strain sequencing project: providing services to taxonomists for standard genome sequencing and annotation.</title>
        <authorList>
            <consortium name="The Broad Institute Genomics Platform"/>
            <consortium name="The Broad Institute Genome Sequencing Center for Infectious Disease"/>
            <person name="Wu L."/>
            <person name="Ma J."/>
        </authorList>
    </citation>
    <scope>NUCLEOTIDE SEQUENCE [LARGE SCALE GENOMIC DNA]</scope>
    <source>
        <strain evidence="2">CGMCC 1.10363</strain>
    </source>
</reference>
<evidence type="ECO:0008006" key="3">
    <source>
        <dbReference type="Google" id="ProtNLM"/>
    </source>
</evidence>
<gene>
    <name evidence="1" type="ORF">ACFOYW_06060</name>
</gene>
<dbReference type="Proteomes" id="UP001595900">
    <property type="component" value="Unassembled WGS sequence"/>
</dbReference>
<evidence type="ECO:0000313" key="1">
    <source>
        <dbReference type="EMBL" id="MFC4242928.1"/>
    </source>
</evidence>